<dbReference type="Gene3D" id="3.80.10.10">
    <property type="entry name" value="Ribonuclease Inhibitor"/>
    <property type="match status" value="2"/>
</dbReference>
<protein>
    <submittedName>
        <fullName evidence="3">Putative disease resistance RPP13-like protein 1</fullName>
    </submittedName>
</protein>
<reference evidence="3 4" key="1">
    <citation type="submission" date="2018-09" db="EMBL/GenBank/DDBJ databases">
        <title>A high-quality reference genome of wild soybean provides a powerful tool to mine soybean genomes.</title>
        <authorList>
            <person name="Xie M."/>
            <person name="Chung C.Y.L."/>
            <person name="Li M.-W."/>
            <person name="Wong F.-L."/>
            <person name="Chan T.-F."/>
            <person name="Lam H.-M."/>
        </authorList>
    </citation>
    <scope>NUCLEOTIDE SEQUENCE [LARGE SCALE GENOMIC DNA]</scope>
    <source>
        <strain evidence="4">cv. W05</strain>
        <tissue evidence="3">Hypocotyl of etiolated seedlings</tissue>
    </source>
</reference>
<organism evidence="3 4">
    <name type="scientific">Glycine soja</name>
    <name type="common">Wild soybean</name>
    <dbReference type="NCBI Taxonomy" id="3848"/>
    <lineage>
        <taxon>Eukaryota</taxon>
        <taxon>Viridiplantae</taxon>
        <taxon>Streptophyta</taxon>
        <taxon>Embryophyta</taxon>
        <taxon>Tracheophyta</taxon>
        <taxon>Spermatophyta</taxon>
        <taxon>Magnoliopsida</taxon>
        <taxon>eudicotyledons</taxon>
        <taxon>Gunneridae</taxon>
        <taxon>Pentapetalae</taxon>
        <taxon>rosids</taxon>
        <taxon>fabids</taxon>
        <taxon>Fabales</taxon>
        <taxon>Fabaceae</taxon>
        <taxon>Papilionoideae</taxon>
        <taxon>50 kb inversion clade</taxon>
        <taxon>NPAAA clade</taxon>
        <taxon>indigoferoid/millettioid clade</taxon>
        <taxon>Phaseoleae</taxon>
        <taxon>Glycine</taxon>
        <taxon>Glycine subgen. Soja</taxon>
    </lineage>
</organism>
<keyword evidence="4" id="KW-1185">Reference proteome</keyword>
<dbReference type="InterPro" id="IPR001611">
    <property type="entry name" value="Leu-rich_rpt"/>
</dbReference>
<keyword evidence="1" id="KW-0677">Repeat</keyword>
<evidence type="ECO:0000259" key="2">
    <source>
        <dbReference type="Pfam" id="PF23598"/>
    </source>
</evidence>
<sequence length="554" mass="63288">MIYYQGPSFNNQAPDTKHVFIMHDLLNDLAKYVCGDICFKLEADQAKDIPKSTRHFSLAISHVQCFNGFGTLYDTRRLHTFMSTTVCSDFYYRCWHCKMSIDELFSKFQFLWVLSLYCYSNLTEVPDSVANLKHLCSLDLSHTNIEKLPESTCSLYNLQILKLNHCAHLKELPSNLHKLNNLRCLEFINTGVRKVSAHLGKPKNLQVLMSSFDVGKSKELNIQQLRRTKSPWKAINCLKNCQSCQCLPSLGLLPSLKELTIERFDRIMGIDADFYGSSSSSFTSLETLKFSDMKEWEKWECQVVTGAFPPLQHLSIKGNCQCIFENSTEAWFLELIRQMISLTSSLERLYVISCPNMNIPMSGCHDFFISLMIIDGCDSLTIFPLDFFPTLSKLHLSGCLSLQRISHRHTHNNLKELEIWECPQLESLPERMHILLPSLDELLIADCPKLESFPHGGLPSNLKEMFAATLSTSLWIFDSSDLKKLDYKGLCHLSSLERLLLEDCPSLQCLPEEGLPISISYLEIWNCLLLKQSCQKPEGIDRGKIAHIEKVIIG</sequence>
<dbReference type="AlphaFoldDB" id="A0A445KGQ5"/>
<dbReference type="SUPFAM" id="SSF52058">
    <property type="entry name" value="L domain-like"/>
    <property type="match status" value="2"/>
</dbReference>
<dbReference type="PANTHER" id="PTHR47186:SF43">
    <property type="entry name" value="TYPE DISEASE RESISTANCE PROTEIN CNL-J3, PUTATIVE-RELATED"/>
    <property type="match status" value="1"/>
</dbReference>
<dbReference type="EMBL" id="QZWG01000006">
    <property type="protein sequence ID" value="RZC10044.1"/>
    <property type="molecule type" value="Genomic_DNA"/>
</dbReference>
<dbReference type="PROSITE" id="PS51450">
    <property type="entry name" value="LRR"/>
    <property type="match status" value="1"/>
</dbReference>
<proteinExistence type="predicted"/>
<gene>
    <name evidence="3" type="ORF">D0Y65_016379</name>
</gene>
<evidence type="ECO:0000313" key="4">
    <source>
        <dbReference type="Proteomes" id="UP000289340"/>
    </source>
</evidence>
<dbReference type="InterPro" id="IPR032675">
    <property type="entry name" value="LRR_dom_sf"/>
</dbReference>
<name>A0A445KGQ5_GLYSO</name>
<comment type="caution">
    <text evidence="3">The sequence shown here is derived from an EMBL/GenBank/DDBJ whole genome shotgun (WGS) entry which is preliminary data.</text>
</comment>
<evidence type="ECO:0000313" key="3">
    <source>
        <dbReference type="EMBL" id="RZC10044.1"/>
    </source>
</evidence>
<dbReference type="InterPro" id="IPR055414">
    <property type="entry name" value="LRR_R13L4/SHOC2-like"/>
</dbReference>
<feature type="domain" description="Disease resistance R13L4/SHOC-2-like LRR" evidence="2">
    <location>
        <begin position="97"/>
        <end position="217"/>
    </location>
</feature>
<dbReference type="Pfam" id="PF23598">
    <property type="entry name" value="LRR_14"/>
    <property type="match status" value="1"/>
</dbReference>
<dbReference type="PANTHER" id="PTHR47186">
    <property type="entry name" value="LEUCINE-RICH REPEAT-CONTAINING PROTEIN 57"/>
    <property type="match status" value="1"/>
</dbReference>
<accession>A0A445KGQ5</accession>
<evidence type="ECO:0000256" key="1">
    <source>
        <dbReference type="ARBA" id="ARBA00022737"/>
    </source>
</evidence>
<dbReference type="Proteomes" id="UP000289340">
    <property type="component" value="Chromosome 6"/>
</dbReference>